<evidence type="ECO:0000313" key="2">
    <source>
        <dbReference type="Proteomes" id="UP000799302"/>
    </source>
</evidence>
<accession>A0A6A6U574</accession>
<dbReference type="PANTHER" id="PTHR12277">
    <property type="entry name" value="ALPHA/BETA HYDROLASE DOMAIN-CONTAINING PROTEIN"/>
    <property type="match status" value="1"/>
</dbReference>
<dbReference type="Proteomes" id="UP000799302">
    <property type="component" value="Unassembled WGS sequence"/>
</dbReference>
<protein>
    <submittedName>
        <fullName evidence="1">Alpha/beta-hydrolase</fullName>
    </submittedName>
</protein>
<keyword evidence="2" id="KW-1185">Reference proteome</keyword>
<keyword evidence="1" id="KW-0378">Hydrolase</keyword>
<dbReference type="InterPro" id="IPR029058">
    <property type="entry name" value="AB_hydrolase_fold"/>
</dbReference>
<dbReference type="GO" id="GO:0016787">
    <property type="term" value="F:hydrolase activity"/>
    <property type="evidence" value="ECO:0007669"/>
    <property type="project" value="UniProtKB-KW"/>
</dbReference>
<reference evidence="1" key="1">
    <citation type="journal article" date="2020" name="Stud. Mycol.">
        <title>101 Dothideomycetes genomes: a test case for predicting lifestyles and emergence of pathogens.</title>
        <authorList>
            <person name="Haridas S."/>
            <person name="Albert R."/>
            <person name="Binder M."/>
            <person name="Bloem J."/>
            <person name="Labutti K."/>
            <person name="Salamov A."/>
            <person name="Andreopoulos B."/>
            <person name="Baker S."/>
            <person name="Barry K."/>
            <person name="Bills G."/>
            <person name="Bluhm B."/>
            <person name="Cannon C."/>
            <person name="Castanera R."/>
            <person name="Culley D."/>
            <person name="Daum C."/>
            <person name="Ezra D."/>
            <person name="Gonzalez J."/>
            <person name="Henrissat B."/>
            <person name="Kuo A."/>
            <person name="Liang C."/>
            <person name="Lipzen A."/>
            <person name="Lutzoni F."/>
            <person name="Magnuson J."/>
            <person name="Mondo S."/>
            <person name="Nolan M."/>
            <person name="Ohm R."/>
            <person name="Pangilinan J."/>
            <person name="Park H.-J."/>
            <person name="Ramirez L."/>
            <person name="Alfaro M."/>
            <person name="Sun H."/>
            <person name="Tritt A."/>
            <person name="Yoshinaga Y."/>
            <person name="Zwiers L.-H."/>
            <person name="Turgeon B."/>
            <person name="Goodwin S."/>
            <person name="Spatafora J."/>
            <person name="Crous P."/>
            <person name="Grigoriev I."/>
        </authorList>
    </citation>
    <scope>NUCLEOTIDE SEQUENCE</scope>
    <source>
        <strain evidence="1">CBS 115976</strain>
    </source>
</reference>
<proteinExistence type="predicted"/>
<dbReference type="SUPFAM" id="SSF53474">
    <property type="entry name" value="alpha/beta-Hydrolases"/>
    <property type="match status" value="1"/>
</dbReference>
<dbReference type="OrthoDB" id="446723at2759"/>
<organism evidence="1 2">
    <name type="scientific">Microthyrium microscopicum</name>
    <dbReference type="NCBI Taxonomy" id="703497"/>
    <lineage>
        <taxon>Eukaryota</taxon>
        <taxon>Fungi</taxon>
        <taxon>Dikarya</taxon>
        <taxon>Ascomycota</taxon>
        <taxon>Pezizomycotina</taxon>
        <taxon>Dothideomycetes</taxon>
        <taxon>Dothideomycetes incertae sedis</taxon>
        <taxon>Microthyriales</taxon>
        <taxon>Microthyriaceae</taxon>
        <taxon>Microthyrium</taxon>
    </lineage>
</organism>
<dbReference type="PANTHER" id="PTHR12277:SF81">
    <property type="entry name" value="PROTEIN ABHD13"/>
    <property type="match status" value="1"/>
</dbReference>
<sequence length="379" mass="41971">MNPWAQRQALYANNFHTSWWDDLDDPEAWGFGKNQVTPFYIDTPDGYSLHVWHILPRALYTIYETQLLAETVGPKNEFKKTLAYSLLKDSPDSKLVINFHGNAGHLLQHQRPYVYRSFSSLDPSTHVMAFSYRGFGRSTGLPSEPGLITDSISVVDYALRELGIEPSKMALCGQSLGTASLSGVAEYFSSSGPMSVELPFATETRRKVDFATIVLVSGFSDLKTMLLKYSIGGMFPILAPLAWIPGLQAILTGSVHEPWESKTRIAKVIAEAVQDIEDNKLSRHLNIQLIHALDDPDIPYENSQQIFDISREACYSASKAVDQARPDLIENGLLQEQLTWGNPVGLSLIKRFVRKGGHNEVAASSVVAGALMRGLGIIE</sequence>
<name>A0A6A6U574_9PEZI</name>
<dbReference type="Gene3D" id="3.40.50.1820">
    <property type="entry name" value="alpha/beta hydrolase"/>
    <property type="match status" value="1"/>
</dbReference>
<dbReference type="EMBL" id="MU004238">
    <property type="protein sequence ID" value="KAF2666721.1"/>
    <property type="molecule type" value="Genomic_DNA"/>
</dbReference>
<evidence type="ECO:0000313" key="1">
    <source>
        <dbReference type="EMBL" id="KAF2666721.1"/>
    </source>
</evidence>
<gene>
    <name evidence="1" type="ORF">BT63DRAFT_441798</name>
</gene>
<dbReference type="AlphaFoldDB" id="A0A6A6U574"/>